<evidence type="ECO:0000256" key="1">
    <source>
        <dbReference type="SAM" id="MobiDB-lite"/>
    </source>
</evidence>
<dbReference type="InterPro" id="IPR010380">
    <property type="entry name" value="DUF975"/>
</dbReference>
<organism evidence="3 4">
    <name type="scientific">Lolliginicoccus lacisalsi</name>
    <dbReference type="NCBI Taxonomy" id="2742202"/>
    <lineage>
        <taxon>Bacteria</taxon>
        <taxon>Bacillati</taxon>
        <taxon>Actinomycetota</taxon>
        <taxon>Actinomycetes</taxon>
        <taxon>Mycobacteriales</taxon>
        <taxon>Hoyosellaceae</taxon>
        <taxon>Lolliginicoccus</taxon>
    </lineage>
</organism>
<keyword evidence="2" id="KW-0812">Transmembrane</keyword>
<feature type="transmembrane region" description="Helical" evidence="2">
    <location>
        <begin position="241"/>
        <end position="269"/>
    </location>
</feature>
<dbReference type="Proteomes" id="UP000642993">
    <property type="component" value="Unassembled WGS sequence"/>
</dbReference>
<feature type="compositionally biased region" description="Low complexity" evidence="1">
    <location>
        <begin position="31"/>
        <end position="45"/>
    </location>
</feature>
<dbReference type="EMBL" id="JACYWE010000002">
    <property type="protein sequence ID" value="MBD8505775.1"/>
    <property type="molecule type" value="Genomic_DNA"/>
</dbReference>
<dbReference type="AlphaFoldDB" id="A0A927PK97"/>
<proteinExistence type="predicted"/>
<name>A0A927PK97_9ACTN</name>
<feature type="transmembrane region" description="Helical" evidence="2">
    <location>
        <begin position="178"/>
        <end position="211"/>
    </location>
</feature>
<dbReference type="PANTHER" id="PTHR40076">
    <property type="entry name" value="MEMBRANE PROTEIN-RELATED"/>
    <property type="match status" value="1"/>
</dbReference>
<dbReference type="PANTHER" id="PTHR40076:SF1">
    <property type="entry name" value="MEMBRANE PROTEIN"/>
    <property type="match status" value="1"/>
</dbReference>
<feature type="transmembrane region" description="Helical" evidence="2">
    <location>
        <begin position="104"/>
        <end position="127"/>
    </location>
</feature>
<accession>A0A927PK97</accession>
<feature type="compositionally biased region" description="Pro residues" evidence="1">
    <location>
        <begin position="1"/>
        <end position="11"/>
    </location>
</feature>
<comment type="caution">
    <text evidence="3">The sequence shown here is derived from an EMBL/GenBank/DDBJ whole genome shotgun (WGS) entry which is preliminary data.</text>
</comment>
<keyword evidence="2" id="KW-1133">Transmembrane helix</keyword>
<feature type="region of interest" description="Disordered" evidence="1">
    <location>
        <begin position="1"/>
        <end position="74"/>
    </location>
</feature>
<sequence length="288" mass="30147">MTQYPPPPPGSNPWGNEPQDNDPQDNDPQDKNPQGAGPQGDNPYGGYPPPPPMGDGGTGYPPPPPMGAQGYGYDPQGGYPAGGAGGFDVMEAGRWAWSRFADNAPVWLGFVAILAVLQIVSFVSSLGQDQGSISASILSFLISIAGTVIGWMMLRGALLTADGRKPAFGEFAQLNNVLHLVLASILVGIMVVLGLILLIIPGLVIAFLTMFTVHSVLDHDMDVISAIKNSFKLVSANVGPALLLVVAFIVLGVLTLITCGLGAFVTIPLGTMMSAYAFRTFSGRQPVQ</sequence>
<feature type="transmembrane region" description="Helical" evidence="2">
    <location>
        <begin position="133"/>
        <end position="158"/>
    </location>
</feature>
<keyword evidence="2" id="KW-0472">Membrane</keyword>
<protein>
    <recommendedName>
        <fullName evidence="5">Proline rich protein</fullName>
    </recommendedName>
</protein>
<evidence type="ECO:0000313" key="3">
    <source>
        <dbReference type="EMBL" id="MBD8505775.1"/>
    </source>
</evidence>
<dbReference type="RefSeq" id="WP_192038238.1">
    <property type="nucleotide sequence ID" value="NZ_JACYWE010000002.1"/>
</dbReference>
<reference evidence="3" key="1">
    <citation type="submission" date="2020-09" db="EMBL/GenBank/DDBJ databases">
        <title>Hoyosella lacisalsi sp. nov., a halotolerant actinobacterium isolated from soil of Lake Gudzhirganskoe.</title>
        <authorList>
            <person name="Yang Q."/>
            <person name="Guo P.Y."/>
            <person name="Liu S.W."/>
            <person name="Li F.N."/>
            <person name="Sun C.H."/>
        </authorList>
    </citation>
    <scope>NUCLEOTIDE SEQUENCE</scope>
    <source>
        <strain evidence="3">G463</strain>
    </source>
</reference>
<evidence type="ECO:0000256" key="2">
    <source>
        <dbReference type="SAM" id="Phobius"/>
    </source>
</evidence>
<evidence type="ECO:0008006" key="5">
    <source>
        <dbReference type="Google" id="ProtNLM"/>
    </source>
</evidence>
<evidence type="ECO:0000313" key="4">
    <source>
        <dbReference type="Proteomes" id="UP000642993"/>
    </source>
</evidence>
<gene>
    <name evidence="3" type="ORF">HT102_04660</name>
</gene>
<keyword evidence="4" id="KW-1185">Reference proteome</keyword>